<dbReference type="PANTHER" id="PTHR47369:SF1">
    <property type="entry name" value="BTB_POZ DOMAIN-CONTAINING PROTEIN"/>
    <property type="match status" value="1"/>
</dbReference>
<accession>A0A9P5MX81</accession>
<sequence length="817" mass="88893">MNSPVSSPVPRPSEFQAHIYNSFIQGRTSDVAIRISGASWDAIYNFHRIILIQAEFFRDLFTGGFVESESRDSSQGSRISSGPIQVVFDDTNITRASFELCIARLYGGGPPLFIDPAIVPTQTHPLTPSFPNTLPPTHVPPGHQPATPRFLLSLLAVSIYLCVPSLTAEALSSVTKTIGPFTVMDYLRFAYGEGIGPPQDGDLDPLVGLEHVAHLVEGGSADGNQLSIGASTRTQDKDVEYFSQNLEALSVEDQMHGVGQSIEKEDPAELSSESGSFTETGSNLSFSYGSVSDKIGEACVCWLARWGADILVSEQEAGGLSKKPVPYTPVATPPRAIGRRSTVSGWRASDSDVNYFPPSQPPLIWRRGGLTAAWVRALVSSDLLFVKSERERYDLAKAVVELRRNEGIVEEEEVEWAKVFTEGIYYANMTFDDLVYVSNDRSPTTGRLYVPERVLQSAYWTQSMLRHKIVGPSPSSPPASPTGASRSKELGIFVYQRDIKEVLSHQEKGEESRTYWPVPSSSSVRIGECSGVENVSTDELPGLSSGSSRPSPSRSSMSASSFFGLKNDRCTAAECASGSYADTTRWISYPPYRFGVEFWDVGSLREKSHLYSQTIWYAGSLFNVFVQMFRKKAHGPQLGVYLHRQSSVDPIPLLSIPPGSFPAEKLADSKSYTRDIPSPSSVPNLPSYPIQYSFSGLPMVPSPRSTTPVQGSPSNSSFSGCGLPATGTPTIPPQPYRDPRAQVSAYFAISCASATGSSVTRFTSNPDDFSVSQSWGWRSSSLRTEVCLDGDKIADPSAPSLLEEICSMRVTVILGVV</sequence>
<gene>
    <name evidence="3" type="ORF">DFH94DRAFT_736599</name>
</gene>
<keyword evidence="4" id="KW-1185">Reference proteome</keyword>
<reference evidence="3" key="1">
    <citation type="submission" date="2019-10" db="EMBL/GenBank/DDBJ databases">
        <authorList>
            <consortium name="DOE Joint Genome Institute"/>
            <person name="Kuo A."/>
            <person name="Miyauchi S."/>
            <person name="Kiss E."/>
            <person name="Drula E."/>
            <person name="Kohler A."/>
            <person name="Sanchez-Garcia M."/>
            <person name="Andreopoulos B."/>
            <person name="Barry K.W."/>
            <person name="Bonito G."/>
            <person name="Buee M."/>
            <person name="Carver A."/>
            <person name="Chen C."/>
            <person name="Cichocki N."/>
            <person name="Clum A."/>
            <person name="Culley D."/>
            <person name="Crous P.W."/>
            <person name="Fauchery L."/>
            <person name="Girlanda M."/>
            <person name="Hayes R."/>
            <person name="Keri Z."/>
            <person name="LaButti K."/>
            <person name="Lipzen A."/>
            <person name="Lombard V."/>
            <person name="Magnuson J."/>
            <person name="Maillard F."/>
            <person name="Morin E."/>
            <person name="Murat C."/>
            <person name="Nolan M."/>
            <person name="Ohm R."/>
            <person name="Pangilinan J."/>
            <person name="Pereira M."/>
            <person name="Perotto S."/>
            <person name="Peter M."/>
            <person name="Riley R."/>
            <person name="Sitrit Y."/>
            <person name="Stielow B."/>
            <person name="Szollosi G."/>
            <person name="Zifcakova L."/>
            <person name="Stursova M."/>
            <person name="Spatafora J.W."/>
            <person name="Tedersoo L."/>
            <person name="Vaario L.-M."/>
            <person name="Yamada A."/>
            <person name="Yan M."/>
            <person name="Wang P."/>
            <person name="Xu J."/>
            <person name="Bruns T."/>
            <person name="Baldrian P."/>
            <person name="Vilgalys R."/>
            <person name="Henrissat B."/>
            <person name="Grigoriev I.V."/>
            <person name="Hibbett D."/>
            <person name="Nagy L.G."/>
            <person name="Martin F.M."/>
        </authorList>
    </citation>
    <scope>NUCLEOTIDE SEQUENCE</scope>
    <source>
        <strain evidence="3">Prilba</strain>
    </source>
</reference>
<dbReference type="PANTHER" id="PTHR47369">
    <property type="entry name" value="BTB/POZ DOMAIN-CONTAINING PROTEIN"/>
    <property type="match status" value="1"/>
</dbReference>
<evidence type="ECO:0000313" key="4">
    <source>
        <dbReference type="Proteomes" id="UP000759537"/>
    </source>
</evidence>
<protein>
    <recommendedName>
        <fullName evidence="2">BTB domain-containing protein</fullName>
    </recommendedName>
</protein>
<evidence type="ECO:0000259" key="2">
    <source>
        <dbReference type="PROSITE" id="PS50097"/>
    </source>
</evidence>
<evidence type="ECO:0000313" key="3">
    <source>
        <dbReference type="EMBL" id="KAF8480872.1"/>
    </source>
</evidence>
<comment type="caution">
    <text evidence="3">The sequence shown here is derived from an EMBL/GenBank/DDBJ whole genome shotgun (WGS) entry which is preliminary data.</text>
</comment>
<dbReference type="InterPro" id="IPR000210">
    <property type="entry name" value="BTB/POZ_dom"/>
</dbReference>
<proteinExistence type="predicted"/>
<name>A0A9P5MX81_9AGAM</name>
<organism evidence="3 4">
    <name type="scientific">Russula ochroleuca</name>
    <dbReference type="NCBI Taxonomy" id="152965"/>
    <lineage>
        <taxon>Eukaryota</taxon>
        <taxon>Fungi</taxon>
        <taxon>Dikarya</taxon>
        <taxon>Basidiomycota</taxon>
        <taxon>Agaricomycotina</taxon>
        <taxon>Agaricomycetes</taxon>
        <taxon>Russulales</taxon>
        <taxon>Russulaceae</taxon>
        <taxon>Russula</taxon>
    </lineage>
</organism>
<dbReference type="Proteomes" id="UP000759537">
    <property type="component" value="Unassembled WGS sequence"/>
</dbReference>
<feature type="domain" description="BTB" evidence="2">
    <location>
        <begin position="29"/>
        <end position="108"/>
    </location>
</feature>
<dbReference type="Gene3D" id="3.30.710.10">
    <property type="entry name" value="Potassium Channel Kv1.1, Chain A"/>
    <property type="match status" value="1"/>
</dbReference>
<evidence type="ECO:0000256" key="1">
    <source>
        <dbReference type="SAM" id="MobiDB-lite"/>
    </source>
</evidence>
<feature type="region of interest" description="Disordered" evidence="1">
    <location>
        <begin position="534"/>
        <end position="555"/>
    </location>
</feature>
<dbReference type="AlphaFoldDB" id="A0A9P5MX81"/>
<reference evidence="3" key="2">
    <citation type="journal article" date="2020" name="Nat. Commun.">
        <title>Large-scale genome sequencing of mycorrhizal fungi provides insights into the early evolution of symbiotic traits.</title>
        <authorList>
            <person name="Miyauchi S."/>
            <person name="Kiss E."/>
            <person name="Kuo A."/>
            <person name="Drula E."/>
            <person name="Kohler A."/>
            <person name="Sanchez-Garcia M."/>
            <person name="Morin E."/>
            <person name="Andreopoulos B."/>
            <person name="Barry K.W."/>
            <person name="Bonito G."/>
            <person name="Buee M."/>
            <person name="Carver A."/>
            <person name="Chen C."/>
            <person name="Cichocki N."/>
            <person name="Clum A."/>
            <person name="Culley D."/>
            <person name="Crous P.W."/>
            <person name="Fauchery L."/>
            <person name="Girlanda M."/>
            <person name="Hayes R.D."/>
            <person name="Keri Z."/>
            <person name="LaButti K."/>
            <person name="Lipzen A."/>
            <person name="Lombard V."/>
            <person name="Magnuson J."/>
            <person name="Maillard F."/>
            <person name="Murat C."/>
            <person name="Nolan M."/>
            <person name="Ohm R.A."/>
            <person name="Pangilinan J."/>
            <person name="Pereira M.F."/>
            <person name="Perotto S."/>
            <person name="Peter M."/>
            <person name="Pfister S."/>
            <person name="Riley R."/>
            <person name="Sitrit Y."/>
            <person name="Stielow J.B."/>
            <person name="Szollosi G."/>
            <person name="Zifcakova L."/>
            <person name="Stursova M."/>
            <person name="Spatafora J.W."/>
            <person name="Tedersoo L."/>
            <person name="Vaario L.M."/>
            <person name="Yamada A."/>
            <person name="Yan M."/>
            <person name="Wang P."/>
            <person name="Xu J."/>
            <person name="Bruns T."/>
            <person name="Baldrian P."/>
            <person name="Vilgalys R."/>
            <person name="Dunand C."/>
            <person name="Henrissat B."/>
            <person name="Grigoriev I.V."/>
            <person name="Hibbett D."/>
            <person name="Nagy L.G."/>
            <person name="Martin F.M."/>
        </authorList>
    </citation>
    <scope>NUCLEOTIDE SEQUENCE</scope>
    <source>
        <strain evidence="3">Prilba</strain>
    </source>
</reference>
<dbReference type="OrthoDB" id="6359943at2759"/>
<dbReference type="InterPro" id="IPR011333">
    <property type="entry name" value="SKP1/BTB/POZ_sf"/>
</dbReference>
<dbReference type="EMBL" id="WHVB01000007">
    <property type="protein sequence ID" value="KAF8480872.1"/>
    <property type="molecule type" value="Genomic_DNA"/>
</dbReference>
<dbReference type="PROSITE" id="PS50097">
    <property type="entry name" value="BTB"/>
    <property type="match status" value="1"/>
</dbReference>
<feature type="compositionally biased region" description="Low complexity" evidence="1">
    <location>
        <begin position="544"/>
        <end position="555"/>
    </location>
</feature>